<dbReference type="Pfam" id="PF00975">
    <property type="entry name" value="Thioesterase"/>
    <property type="match status" value="1"/>
</dbReference>
<accession>U6GKJ6</accession>
<dbReference type="OrthoDB" id="541883at2759"/>
<dbReference type="GeneID" id="25273612"/>
<evidence type="ECO:0000313" key="4">
    <source>
        <dbReference type="Proteomes" id="UP000018050"/>
    </source>
</evidence>
<organism evidence="3 4">
    <name type="scientific">Eimeria acervulina</name>
    <name type="common">Coccidian parasite</name>
    <dbReference type="NCBI Taxonomy" id="5801"/>
    <lineage>
        <taxon>Eukaryota</taxon>
        <taxon>Sar</taxon>
        <taxon>Alveolata</taxon>
        <taxon>Apicomplexa</taxon>
        <taxon>Conoidasida</taxon>
        <taxon>Coccidia</taxon>
        <taxon>Eucoccidiorida</taxon>
        <taxon>Eimeriorina</taxon>
        <taxon>Eimeriidae</taxon>
        <taxon>Eimeria</taxon>
    </lineage>
</organism>
<dbReference type="GO" id="GO:0008610">
    <property type="term" value="P:lipid biosynthetic process"/>
    <property type="evidence" value="ECO:0007669"/>
    <property type="project" value="TreeGrafter"/>
</dbReference>
<dbReference type="InterPro" id="IPR001031">
    <property type="entry name" value="Thioesterase"/>
</dbReference>
<proteinExistence type="inferred from homology"/>
<reference evidence="3" key="1">
    <citation type="submission" date="2013-10" db="EMBL/GenBank/DDBJ databases">
        <title>Genomic analysis of the causative agents of coccidiosis in chickens.</title>
        <authorList>
            <person name="Reid A.J."/>
            <person name="Blake D."/>
            <person name="Billington K."/>
            <person name="Browne H."/>
            <person name="Dunn M."/>
            <person name="Hung S."/>
            <person name="Kawahara F."/>
            <person name="Miranda-Saavedra D."/>
            <person name="Mourier T."/>
            <person name="Nagra H."/>
            <person name="Otto T.D."/>
            <person name="Rawlings N."/>
            <person name="Sanchez A."/>
            <person name="Sanders M."/>
            <person name="Subramaniam C."/>
            <person name="Tay Y."/>
            <person name="Dear P."/>
            <person name="Doerig C."/>
            <person name="Gruber A."/>
            <person name="Parkinson J."/>
            <person name="Shirley M."/>
            <person name="Wan K.L."/>
            <person name="Berriman M."/>
            <person name="Tomley F."/>
            <person name="Pain A."/>
        </authorList>
    </citation>
    <scope>NUCLEOTIDE SEQUENCE</scope>
    <source>
        <strain evidence="3">Houghton</strain>
    </source>
</reference>
<dbReference type="InterPro" id="IPR012223">
    <property type="entry name" value="TEII"/>
</dbReference>
<dbReference type="AlphaFoldDB" id="U6GKJ6"/>
<dbReference type="EMBL" id="HG671317">
    <property type="protein sequence ID" value="CDI80751.1"/>
    <property type="molecule type" value="Genomic_DNA"/>
</dbReference>
<reference evidence="3" key="2">
    <citation type="submission" date="2013-10" db="EMBL/GenBank/DDBJ databases">
        <authorList>
            <person name="Aslett M."/>
        </authorList>
    </citation>
    <scope>NUCLEOTIDE SEQUENCE</scope>
    <source>
        <strain evidence="3">Houghton</strain>
    </source>
</reference>
<dbReference type="SUPFAM" id="SSF53474">
    <property type="entry name" value="alpha/beta-Hydrolases"/>
    <property type="match status" value="1"/>
</dbReference>
<evidence type="ECO:0000259" key="2">
    <source>
        <dbReference type="Pfam" id="PF00975"/>
    </source>
</evidence>
<protein>
    <recommendedName>
        <fullName evidence="2">Thioesterase domain-containing protein</fullName>
    </recommendedName>
</protein>
<evidence type="ECO:0000313" key="3">
    <source>
        <dbReference type="EMBL" id="CDI80751.1"/>
    </source>
</evidence>
<name>U6GKJ6_EIMAC</name>
<dbReference type="Gene3D" id="3.40.50.1820">
    <property type="entry name" value="alpha/beta hydrolase"/>
    <property type="match status" value="1"/>
</dbReference>
<evidence type="ECO:0000256" key="1">
    <source>
        <dbReference type="ARBA" id="ARBA00007169"/>
    </source>
</evidence>
<dbReference type="RefSeq" id="XP_013249330.1">
    <property type="nucleotide sequence ID" value="XM_013393876.1"/>
</dbReference>
<sequence>MGGTENPLTSGVRTPDEKWFPRAVLPAGEPRLWVFCFPGAGMEASVYTGVGTSLSPMPNPLCEFAQKEGIGVLGVQLPFRGLRRKEEHPKTIQQSAKLALQAMRPLIEKKGGTPYMLVGYSMGAWIAYEVLCLLQQYHLAPPVHFVAVAMVSPDLPIHLRPWKRTASLDTQGFQVRFSGDQLRAWNCNEILFQKDMWAVYEPLLRADHNMLDEYKYTDLQKPLNVPISVFRGDRDKQLADVSLFSGWFNLLRHQNTSSNSNTSSNTVVSIPGDHGLVFNAADRAAFFNKVVEVLDSVLLGIEYGQ</sequence>
<dbReference type="Proteomes" id="UP000018050">
    <property type="component" value="Unassembled WGS sequence"/>
</dbReference>
<keyword evidence="4" id="KW-1185">Reference proteome</keyword>
<dbReference type="InterPro" id="IPR029058">
    <property type="entry name" value="AB_hydrolase_fold"/>
</dbReference>
<dbReference type="VEuPathDB" id="ToxoDB:EAH_00055420"/>
<feature type="domain" description="Thioesterase" evidence="2">
    <location>
        <begin position="34"/>
        <end position="238"/>
    </location>
</feature>
<dbReference type="PANTHER" id="PTHR11487:SF0">
    <property type="entry name" value="S-ACYL FATTY ACID SYNTHASE THIOESTERASE, MEDIUM CHAIN"/>
    <property type="match status" value="1"/>
</dbReference>
<gene>
    <name evidence="3" type="ORF">EAH_00055420</name>
</gene>
<comment type="similarity">
    <text evidence="1">Belongs to the thioesterase family.</text>
</comment>
<dbReference type="OMA" id="PCSIFRA"/>
<dbReference type="PANTHER" id="PTHR11487">
    <property type="entry name" value="THIOESTERASE"/>
    <property type="match status" value="1"/>
</dbReference>